<comment type="caution">
    <text evidence="1">The sequence shown here is derived from an EMBL/GenBank/DDBJ whole genome shotgun (WGS) entry which is preliminary data.</text>
</comment>
<dbReference type="Proteomes" id="UP001364224">
    <property type="component" value="Unassembled WGS sequence"/>
</dbReference>
<evidence type="ECO:0000313" key="1">
    <source>
        <dbReference type="EMBL" id="MEH2554478.1"/>
    </source>
</evidence>
<protein>
    <submittedName>
        <fullName evidence="1">Uncharacterized protein</fullName>
    </submittedName>
</protein>
<dbReference type="RefSeq" id="WP_334479247.1">
    <property type="nucleotide sequence ID" value="NZ_JAZHRV010000001.1"/>
</dbReference>
<keyword evidence="2" id="KW-1185">Reference proteome</keyword>
<accession>A0ABU8B7F4</accession>
<name>A0ABU8B7F4_9BRAD</name>
<evidence type="ECO:0000313" key="2">
    <source>
        <dbReference type="Proteomes" id="UP001364224"/>
    </source>
</evidence>
<proteinExistence type="predicted"/>
<dbReference type="EMBL" id="JAZHRV010000001">
    <property type="protein sequence ID" value="MEH2554478.1"/>
    <property type="molecule type" value="Genomic_DNA"/>
</dbReference>
<reference evidence="1 2" key="1">
    <citation type="submission" date="2024-02" db="EMBL/GenBank/DDBJ databases">
        <title>Adaptive strategies in a cosmopolitan and abundant soil bacterium.</title>
        <authorList>
            <person name="Carini P."/>
        </authorList>
    </citation>
    <scope>NUCLEOTIDE SEQUENCE [LARGE SCALE GENOMIC DNA]</scope>
    <source>
        <strain evidence="1 2">AZCC 1608</strain>
    </source>
</reference>
<organism evidence="1 2">
    <name type="scientific">Bradyrhizobium algeriense</name>
    <dbReference type="NCBI Taxonomy" id="634784"/>
    <lineage>
        <taxon>Bacteria</taxon>
        <taxon>Pseudomonadati</taxon>
        <taxon>Pseudomonadota</taxon>
        <taxon>Alphaproteobacteria</taxon>
        <taxon>Hyphomicrobiales</taxon>
        <taxon>Nitrobacteraceae</taxon>
        <taxon>Bradyrhizobium</taxon>
    </lineage>
</organism>
<sequence length="345" mass="38040">MFDLSVLLRIVRLNLLLLFAAISVAAAGPRVSIKGDEDLGFVYAGQHGYAKQQPLLYAASGAQRVFSYAIVSHVGGVILQGIAEPETAVAKLAVSYDRAAGDGQRFKVILGTETGDIRAPDWQIIPLIKFVDSKQTAAVSLLGEPKNEAEKREVNDSMFVEIHPAFRDTVLGNNFVFTDAMLVGSNPNQLRAVTERFSEPISGYSDLAPFEEARSAAAARRLQLALQNGGWNSYIFTDVDVRFTFGIRDKKLEISGEPYYAFVQADELKETSKVNAELTNTFRNDPVFQDLNPKIYALNRSTFRITAFLRSVRASNAEGWKALVKEVSGKTPEPTMETPRAWIPD</sequence>
<gene>
    <name evidence="1" type="ORF">V1286_002007</name>
</gene>